<dbReference type="AlphaFoldDB" id="X1F2B6"/>
<organism evidence="1">
    <name type="scientific">marine sediment metagenome</name>
    <dbReference type="NCBI Taxonomy" id="412755"/>
    <lineage>
        <taxon>unclassified sequences</taxon>
        <taxon>metagenomes</taxon>
        <taxon>ecological metagenomes</taxon>
    </lineage>
</organism>
<protein>
    <submittedName>
        <fullName evidence="1">Uncharacterized protein</fullName>
    </submittedName>
</protein>
<proteinExistence type="predicted"/>
<sequence>MPCEDCEKLKERIKRMFDFFHDALLDIADQQSEKWYDEFTKEFDKTWEND</sequence>
<gene>
    <name evidence="1" type="ORF">S03H2_04987</name>
</gene>
<accession>X1F2B6</accession>
<evidence type="ECO:0000313" key="1">
    <source>
        <dbReference type="EMBL" id="GAH23494.1"/>
    </source>
</evidence>
<dbReference type="EMBL" id="BARU01002037">
    <property type="protein sequence ID" value="GAH23494.1"/>
    <property type="molecule type" value="Genomic_DNA"/>
</dbReference>
<comment type="caution">
    <text evidence="1">The sequence shown here is derived from an EMBL/GenBank/DDBJ whole genome shotgun (WGS) entry which is preliminary data.</text>
</comment>
<name>X1F2B6_9ZZZZ</name>
<reference evidence="1" key="1">
    <citation type="journal article" date="2014" name="Front. Microbiol.">
        <title>High frequency of phylogenetically diverse reductive dehalogenase-homologous genes in deep subseafloor sedimentary metagenomes.</title>
        <authorList>
            <person name="Kawai M."/>
            <person name="Futagami T."/>
            <person name="Toyoda A."/>
            <person name="Takaki Y."/>
            <person name="Nishi S."/>
            <person name="Hori S."/>
            <person name="Arai W."/>
            <person name="Tsubouchi T."/>
            <person name="Morono Y."/>
            <person name="Uchiyama I."/>
            <person name="Ito T."/>
            <person name="Fujiyama A."/>
            <person name="Inagaki F."/>
            <person name="Takami H."/>
        </authorList>
    </citation>
    <scope>NUCLEOTIDE SEQUENCE</scope>
    <source>
        <strain evidence="1">Expedition CK06-06</strain>
    </source>
</reference>